<proteinExistence type="predicted"/>
<name>A0A364K9C8_9BACL</name>
<accession>A0A364K9C8</accession>
<protein>
    <submittedName>
        <fullName evidence="1">Uncharacterized protein</fullName>
    </submittedName>
</protein>
<organism evidence="1 2">
    <name type="scientific">Thermoflavimicrobium daqui</name>
    <dbReference type="NCBI Taxonomy" id="2137476"/>
    <lineage>
        <taxon>Bacteria</taxon>
        <taxon>Bacillati</taxon>
        <taxon>Bacillota</taxon>
        <taxon>Bacilli</taxon>
        <taxon>Bacillales</taxon>
        <taxon>Thermoactinomycetaceae</taxon>
        <taxon>Thermoflavimicrobium</taxon>
    </lineage>
</organism>
<dbReference type="OrthoDB" id="2598305at2"/>
<evidence type="ECO:0000313" key="2">
    <source>
        <dbReference type="Proteomes" id="UP000251213"/>
    </source>
</evidence>
<evidence type="ECO:0000313" key="1">
    <source>
        <dbReference type="EMBL" id="RAL26906.1"/>
    </source>
</evidence>
<sequence length="119" mass="14184">MSHFAHEEVVEIHRSLAKLIHLKQRIQYLSYEEEYFFITMLVKFIEENPITAQLIAAKFRCHYDVQSAVESGILYNKKLNIPMDDEISFIYQLLKYIKATYGRFSIYQAVYMYGGDQRE</sequence>
<dbReference type="Proteomes" id="UP000251213">
    <property type="component" value="Unassembled WGS sequence"/>
</dbReference>
<reference evidence="1 2" key="1">
    <citation type="submission" date="2018-06" db="EMBL/GenBank/DDBJ databases">
        <title>Thermoflavimicrobium daqus sp. nov., a thermophilic microbe isolated from Moutai-flavour Daqu.</title>
        <authorList>
            <person name="Wang X."/>
            <person name="Zhou H."/>
        </authorList>
    </citation>
    <scope>NUCLEOTIDE SEQUENCE [LARGE SCALE GENOMIC DNA]</scope>
    <source>
        <strain evidence="1 2">FBKL4.011</strain>
    </source>
</reference>
<comment type="caution">
    <text evidence="1">The sequence shown here is derived from an EMBL/GenBank/DDBJ whole genome shotgun (WGS) entry which is preliminary data.</text>
</comment>
<gene>
    <name evidence="1" type="ORF">DL897_02335</name>
</gene>
<dbReference type="EMBL" id="QJKK01000001">
    <property type="protein sequence ID" value="RAL26906.1"/>
    <property type="molecule type" value="Genomic_DNA"/>
</dbReference>
<dbReference type="AlphaFoldDB" id="A0A364K9C8"/>
<reference evidence="1 2" key="2">
    <citation type="submission" date="2018-06" db="EMBL/GenBank/DDBJ databases">
        <authorList>
            <person name="Zhirakovskaya E."/>
        </authorList>
    </citation>
    <scope>NUCLEOTIDE SEQUENCE [LARGE SCALE GENOMIC DNA]</scope>
    <source>
        <strain evidence="1 2">FBKL4.011</strain>
    </source>
</reference>
<keyword evidence="2" id="KW-1185">Reference proteome</keyword>
<dbReference type="RefSeq" id="WP_113657510.1">
    <property type="nucleotide sequence ID" value="NZ_KZ845663.1"/>
</dbReference>